<feature type="region of interest" description="Disordered" evidence="1">
    <location>
        <begin position="14"/>
        <end position="53"/>
    </location>
</feature>
<accession>A0A0U1L5W9</accession>
<evidence type="ECO:0000256" key="1">
    <source>
        <dbReference type="SAM" id="MobiDB-lite"/>
    </source>
</evidence>
<dbReference type="RefSeq" id="WP_156023780.1">
    <property type="nucleotide sequence ID" value="NZ_CTRP01000016.1"/>
</dbReference>
<organism evidence="2 3">
    <name type="scientific">Sporomusa ovata</name>
    <dbReference type="NCBI Taxonomy" id="2378"/>
    <lineage>
        <taxon>Bacteria</taxon>
        <taxon>Bacillati</taxon>
        <taxon>Bacillota</taxon>
        <taxon>Negativicutes</taxon>
        <taxon>Selenomonadales</taxon>
        <taxon>Sporomusaceae</taxon>
        <taxon>Sporomusa</taxon>
    </lineage>
</organism>
<reference evidence="3" key="1">
    <citation type="submission" date="2015-03" db="EMBL/GenBank/DDBJ databases">
        <authorList>
            <person name="Nijsse Bart"/>
        </authorList>
    </citation>
    <scope>NUCLEOTIDE SEQUENCE [LARGE SCALE GENOMIC DNA]</scope>
</reference>
<dbReference type="Proteomes" id="UP000049855">
    <property type="component" value="Unassembled WGS sequence"/>
</dbReference>
<evidence type="ECO:0000313" key="2">
    <source>
        <dbReference type="EMBL" id="CQR75086.1"/>
    </source>
</evidence>
<keyword evidence="3" id="KW-1185">Reference proteome</keyword>
<name>A0A0U1L5W9_9FIRM</name>
<dbReference type="EMBL" id="CTRP01000016">
    <property type="protein sequence ID" value="CQR75086.1"/>
    <property type="molecule type" value="Genomic_DNA"/>
</dbReference>
<gene>
    <name evidence="2" type="ORF">SpAn4DRAFT_4450</name>
</gene>
<dbReference type="AlphaFoldDB" id="A0A0U1L5W9"/>
<evidence type="ECO:0000313" key="3">
    <source>
        <dbReference type="Proteomes" id="UP000049855"/>
    </source>
</evidence>
<sequence length="53" mass="6162">MNMLPINAEWKRRIKWADKQKKQQKSNGKFSGQGKGIKQTAESNQSKNRSSRK</sequence>
<feature type="compositionally biased region" description="Polar residues" evidence="1">
    <location>
        <begin position="40"/>
        <end position="53"/>
    </location>
</feature>
<protein>
    <submittedName>
        <fullName evidence="2">Uncharacterized protein</fullName>
    </submittedName>
</protein>
<proteinExistence type="predicted"/>